<comment type="caution">
    <text evidence="2">The sequence shown here is derived from an EMBL/GenBank/DDBJ whole genome shotgun (WGS) entry which is preliminary data.</text>
</comment>
<sequence length="114" mass="12020">MEKYNALDETSKGALGAPLGEQEKNEDGGVYQPFKGGVIISSDAGTFVVWGLIRDKWNELGGSQGELGYPTSDETTNADGQKQSVFQNGTLTWTEGEAEAVVVEAPAPSAEPTP</sequence>
<feature type="compositionally biased region" description="Polar residues" evidence="1">
    <location>
        <begin position="72"/>
        <end position="83"/>
    </location>
</feature>
<gene>
    <name evidence="2" type="ORF">AWC04_17645</name>
</gene>
<organism evidence="2 3">
    <name type="scientific">Mycolicibacterium fallax</name>
    <name type="common">Mycobacterium fallax</name>
    <dbReference type="NCBI Taxonomy" id="1793"/>
    <lineage>
        <taxon>Bacteria</taxon>
        <taxon>Bacillati</taxon>
        <taxon>Actinomycetota</taxon>
        <taxon>Actinomycetes</taxon>
        <taxon>Mycobacteriales</taxon>
        <taxon>Mycobacteriaceae</taxon>
        <taxon>Mycolicibacterium</taxon>
    </lineage>
</organism>
<evidence type="ECO:0000256" key="1">
    <source>
        <dbReference type="SAM" id="MobiDB-lite"/>
    </source>
</evidence>
<reference evidence="2 3" key="1">
    <citation type="submission" date="2016-01" db="EMBL/GenBank/DDBJ databases">
        <title>The new phylogeny of the genus Mycobacterium.</title>
        <authorList>
            <person name="Tarcisio F."/>
            <person name="Conor M."/>
            <person name="Antonella G."/>
            <person name="Elisabetta G."/>
            <person name="Giulia F.S."/>
            <person name="Sara T."/>
            <person name="Anna F."/>
            <person name="Clotilde B."/>
            <person name="Roberto B."/>
            <person name="Veronica D.S."/>
            <person name="Fabio R."/>
            <person name="Monica P."/>
            <person name="Olivier J."/>
            <person name="Enrico T."/>
            <person name="Nicola S."/>
        </authorList>
    </citation>
    <scope>NUCLEOTIDE SEQUENCE [LARGE SCALE GENOMIC DNA]</scope>
    <source>
        <strain evidence="2 3">DSM 44179</strain>
    </source>
</reference>
<name>A0A1X1R445_MYCFA</name>
<dbReference type="EMBL" id="LQOJ01000054">
    <property type="protein sequence ID" value="ORU99027.1"/>
    <property type="molecule type" value="Genomic_DNA"/>
</dbReference>
<protein>
    <recommendedName>
        <fullName evidence="4">LGFP repeat-containing protein</fullName>
    </recommendedName>
</protein>
<dbReference type="InterPro" id="IPR013207">
    <property type="entry name" value="LGFP"/>
</dbReference>
<dbReference type="Pfam" id="PF08310">
    <property type="entry name" value="LGFP"/>
    <property type="match status" value="2"/>
</dbReference>
<dbReference type="Proteomes" id="UP000193484">
    <property type="component" value="Unassembled WGS sequence"/>
</dbReference>
<feature type="region of interest" description="Disordered" evidence="1">
    <location>
        <begin position="61"/>
        <end position="83"/>
    </location>
</feature>
<keyword evidence="3" id="KW-1185">Reference proteome</keyword>
<proteinExistence type="predicted"/>
<feature type="region of interest" description="Disordered" evidence="1">
    <location>
        <begin position="1"/>
        <end position="29"/>
    </location>
</feature>
<evidence type="ECO:0000313" key="3">
    <source>
        <dbReference type="Proteomes" id="UP000193484"/>
    </source>
</evidence>
<dbReference type="AlphaFoldDB" id="A0A1X1R445"/>
<evidence type="ECO:0000313" key="2">
    <source>
        <dbReference type="EMBL" id="ORU99027.1"/>
    </source>
</evidence>
<accession>A0A1X1R445</accession>
<feature type="compositionally biased region" description="Basic and acidic residues" evidence="1">
    <location>
        <begin position="1"/>
        <end position="11"/>
    </location>
</feature>
<dbReference type="STRING" id="1793.AWC04_17645"/>
<evidence type="ECO:0008006" key="4">
    <source>
        <dbReference type="Google" id="ProtNLM"/>
    </source>
</evidence>
<dbReference type="OrthoDB" id="4369514at2"/>